<evidence type="ECO:0000313" key="2">
    <source>
        <dbReference type="Proteomes" id="UP000001067"/>
    </source>
</evidence>
<dbReference type="EMBL" id="GL532218">
    <property type="protein sequence ID" value="EFQ96115.1"/>
    <property type="molecule type" value="Genomic_DNA"/>
</dbReference>
<proteinExistence type="predicted"/>
<dbReference type="HOGENOM" id="CLU_2795194_0_0_1"/>
<gene>
    <name evidence="1" type="ORF">PTT_02970</name>
</gene>
<name>E3RDT4_PYRTT</name>
<organism evidence="2">
    <name type="scientific">Pyrenophora teres f. teres (strain 0-1)</name>
    <name type="common">Barley net blotch fungus</name>
    <name type="synonym">Drechslera teres f. teres</name>
    <dbReference type="NCBI Taxonomy" id="861557"/>
    <lineage>
        <taxon>Eukaryota</taxon>
        <taxon>Fungi</taxon>
        <taxon>Dikarya</taxon>
        <taxon>Ascomycota</taxon>
        <taxon>Pezizomycotina</taxon>
        <taxon>Dothideomycetes</taxon>
        <taxon>Pleosporomycetidae</taxon>
        <taxon>Pleosporales</taxon>
        <taxon>Pleosporineae</taxon>
        <taxon>Pleosporaceae</taxon>
        <taxon>Pyrenophora</taxon>
    </lineage>
</organism>
<reference evidence="1 2" key="1">
    <citation type="journal article" date="2010" name="Genome Biol.">
        <title>A first genome assembly of the barley fungal pathogen Pyrenophora teres f. teres.</title>
        <authorList>
            <person name="Ellwood S.R."/>
            <person name="Liu Z."/>
            <person name="Syme R.A."/>
            <person name="Lai Z."/>
            <person name="Hane J.K."/>
            <person name="Keiper F."/>
            <person name="Moffat C.S."/>
            <person name="Oliver R.P."/>
            <person name="Friesen T.L."/>
        </authorList>
    </citation>
    <scope>NUCLEOTIDE SEQUENCE [LARGE SCALE GENOMIC DNA]</scope>
    <source>
        <strain evidence="1 2">0-1</strain>
    </source>
</reference>
<dbReference type="KEGG" id="pte:PTT_02970"/>
<sequence length="68" mass="7458">MSAAFSIFASDSQSDADATSGAKVLSGWLRIQVTEARKADGQFARFIPWEREIVHTSRVLFGPNTLKS</sequence>
<keyword evidence="2" id="KW-1185">Reference proteome</keyword>
<dbReference type="AlphaFoldDB" id="E3RDT4"/>
<dbReference type="Proteomes" id="UP000001067">
    <property type="component" value="Unassembled WGS sequence"/>
</dbReference>
<protein>
    <submittedName>
        <fullName evidence="1">Uncharacterized protein</fullName>
    </submittedName>
</protein>
<accession>E3RDT4</accession>
<evidence type="ECO:0000313" key="1">
    <source>
        <dbReference type="EMBL" id="EFQ96115.1"/>
    </source>
</evidence>